<feature type="chain" id="PRO_5043821737" description="Secreted protein" evidence="2">
    <location>
        <begin position="21"/>
        <end position="420"/>
    </location>
</feature>
<dbReference type="PANTHER" id="PTHR34618">
    <property type="entry name" value="SURFACE PROTEIN MAS1, PUTATIVE-RELATED"/>
    <property type="match status" value="1"/>
</dbReference>
<evidence type="ECO:0000256" key="2">
    <source>
        <dbReference type="SAM" id="SignalP"/>
    </source>
</evidence>
<comment type="caution">
    <text evidence="3">The sequence shown here is derived from an EMBL/GenBank/DDBJ whole genome shotgun (WGS) entry which is preliminary data.</text>
</comment>
<accession>A0AAV9VH28</accession>
<feature type="signal peptide" evidence="2">
    <location>
        <begin position="1"/>
        <end position="20"/>
    </location>
</feature>
<evidence type="ECO:0000313" key="4">
    <source>
        <dbReference type="Proteomes" id="UP001373714"/>
    </source>
</evidence>
<feature type="region of interest" description="Disordered" evidence="1">
    <location>
        <begin position="333"/>
        <end position="420"/>
    </location>
</feature>
<feature type="compositionally biased region" description="Acidic residues" evidence="1">
    <location>
        <begin position="389"/>
        <end position="420"/>
    </location>
</feature>
<dbReference type="EMBL" id="JAVHNS010000002">
    <property type="protein sequence ID" value="KAK6361297.1"/>
    <property type="molecule type" value="Genomic_DNA"/>
</dbReference>
<keyword evidence="4" id="KW-1185">Reference proteome</keyword>
<protein>
    <recommendedName>
        <fullName evidence="5">Secreted protein</fullName>
    </recommendedName>
</protein>
<proteinExistence type="predicted"/>
<keyword evidence="2" id="KW-0732">Signal</keyword>
<name>A0AAV9VH28_9PEZI</name>
<dbReference type="InterPro" id="IPR021476">
    <property type="entry name" value="Egh16-like"/>
</dbReference>
<dbReference type="Pfam" id="PF11327">
    <property type="entry name" value="Egh16-like"/>
    <property type="match status" value="1"/>
</dbReference>
<evidence type="ECO:0008006" key="5">
    <source>
        <dbReference type="Google" id="ProtNLM"/>
    </source>
</evidence>
<dbReference type="AlphaFoldDB" id="A0AAV9VH28"/>
<reference evidence="3 4" key="1">
    <citation type="submission" date="2019-10" db="EMBL/GenBank/DDBJ databases">
        <authorList>
            <person name="Palmer J.M."/>
        </authorList>
    </citation>
    <scope>NUCLEOTIDE SEQUENCE [LARGE SCALE GENOMIC DNA]</scope>
    <source>
        <strain evidence="3 4">TWF730</strain>
    </source>
</reference>
<feature type="compositionally biased region" description="Acidic residues" evidence="1">
    <location>
        <begin position="340"/>
        <end position="363"/>
    </location>
</feature>
<sequence>MLISKLVCSILAVGPTLSFAHSIIISATGDADKTIKGYAFGMVEGTSRIDTTQYSGQRDAVVFSFPTIPDRSCKKCIKRQKPKCMKCVSSCWRKKYGKRKNRLRLLRRTNQKKKKAAAAKPKKAAKKKAKAKKAKSKGKKTGKCHKYVKNCKRCAVYDFNCRQCRTPLPTGCGRTFMVQQSELYTIDGGAQARKMCCGAKSPFYGLGALNINGWANKMAKNNEIPRVCSGGHLELKIHQVNADGAGPYQCVLDKTGSGVGFPTSLQIIGKNVPGKYGRSKYKLKNWKLRVQIPENPGCSGSYGSVKNVCFVRCHNAAPNGPFGGCIPFQLVGGKPTPPSTDEDPIPPEDEDAGGEEELPDEDEALVKGKTVEDDDGSDETANLGPVGVDEVDDADAVEEDDNDNEGYGDDGDEDDEEEDD</sequence>
<dbReference type="PANTHER" id="PTHR34618:SF4">
    <property type="entry name" value="CAS1"/>
    <property type="match status" value="1"/>
</dbReference>
<gene>
    <name evidence="3" type="ORF">TWF730_005032</name>
</gene>
<evidence type="ECO:0000313" key="3">
    <source>
        <dbReference type="EMBL" id="KAK6361297.1"/>
    </source>
</evidence>
<evidence type="ECO:0000256" key="1">
    <source>
        <dbReference type="SAM" id="MobiDB-lite"/>
    </source>
</evidence>
<organism evidence="3 4">
    <name type="scientific">Orbilia blumenaviensis</name>
    <dbReference type="NCBI Taxonomy" id="1796055"/>
    <lineage>
        <taxon>Eukaryota</taxon>
        <taxon>Fungi</taxon>
        <taxon>Dikarya</taxon>
        <taxon>Ascomycota</taxon>
        <taxon>Pezizomycotina</taxon>
        <taxon>Orbiliomycetes</taxon>
        <taxon>Orbiliales</taxon>
        <taxon>Orbiliaceae</taxon>
        <taxon>Orbilia</taxon>
    </lineage>
</organism>
<feature type="region of interest" description="Disordered" evidence="1">
    <location>
        <begin position="109"/>
        <end position="138"/>
    </location>
</feature>
<dbReference type="Proteomes" id="UP001373714">
    <property type="component" value="Unassembled WGS sequence"/>
</dbReference>